<evidence type="ECO:0000313" key="3">
    <source>
        <dbReference type="EMBL" id="MFD2610759.1"/>
    </source>
</evidence>
<evidence type="ECO:0000313" key="4">
    <source>
        <dbReference type="Proteomes" id="UP001597475"/>
    </source>
</evidence>
<feature type="domain" description="Competence protein CoiA nuclease-like" evidence="1">
    <location>
        <begin position="89"/>
        <end position="158"/>
    </location>
</feature>
<dbReference type="InterPro" id="IPR057253">
    <property type="entry name" value="CoiA-like_N"/>
</dbReference>
<evidence type="ECO:0000259" key="1">
    <source>
        <dbReference type="Pfam" id="PF06054"/>
    </source>
</evidence>
<reference evidence="4" key="1">
    <citation type="journal article" date="2019" name="Int. J. Syst. Evol. Microbiol.">
        <title>The Global Catalogue of Microorganisms (GCM) 10K type strain sequencing project: providing services to taxonomists for standard genome sequencing and annotation.</title>
        <authorList>
            <consortium name="The Broad Institute Genomics Platform"/>
            <consortium name="The Broad Institute Genome Sequencing Center for Infectious Disease"/>
            <person name="Wu L."/>
            <person name="Ma J."/>
        </authorList>
    </citation>
    <scope>NUCLEOTIDE SEQUENCE [LARGE SCALE GENOMIC DNA]</scope>
    <source>
        <strain evidence="4">KCTC 33842</strain>
    </source>
</reference>
<organism evidence="3 4">
    <name type="scientific">Deinococcus taklimakanensis</name>
    <dbReference type="NCBI Taxonomy" id="536443"/>
    <lineage>
        <taxon>Bacteria</taxon>
        <taxon>Thermotogati</taxon>
        <taxon>Deinococcota</taxon>
        <taxon>Deinococci</taxon>
        <taxon>Deinococcales</taxon>
        <taxon>Deinococcaceae</taxon>
        <taxon>Deinococcus</taxon>
    </lineage>
</organism>
<dbReference type="InterPro" id="IPR010330">
    <property type="entry name" value="CoiA_nuc"/>
</dbReference>
<gene>
    <name evidence="3" type="ORF">ACFSR9_15160</name>
</gene>
<dbReference type="Pfam" id="PF06054">
    <property type="entry name" value="CoiA_nuc"/>
    <property type="match status" value="1"/>
</dbReference>
<feature type="domain" description="Competence protein CoiA-like N-terminal" evidence="2">
    <location>
        <begin position="25"/>
        <end position="67"/>
    </location>
</feature>
<accession>A0ABW5P8I3</accession>
<keyword evidence="4" id="KW-1185">Reference proteome</keyword>
<dbReference type="RefSeq" id="WP_386847148.1">
    <property type="nucleotide sequence ID" value="NZ_JBHUMK010000079.1"/>
</dbReference>
<protein>
    <submittedName>
        <fullName evidence="3">Competence protein CoiA</fullName>
    </submittedName>
</protein>
<dbReference type="Proteomes" id="UP001597475">
    <property type="component" value="Unassembled WGS sequence"/>
</dbReference>
<proteinExistence type="predicted"/>
<name>A0ABW5P8I3_9DEIO</name>
<dbReference type="EMBL" id="JBHUMK010000079">
    <property type="protein sequence ID" value="MFD2610759.1"/>
    <property type="molecule type" value="Genomic_DNA"/>
</dbReference>
<comment type="caution">
    <text evidence="3">The sequence shown here is derived from an EMBL/GenBank/DDBJ whole genome shotgun (WGS) entry which is preliminary data.</text>
</comment>
<sequence>MISALLIKEGIEPRVFDMVYLKQKRSREDIKAQTWECKFCGKEMTPRMGGIRAWYFAHKREASECPYEAESEKEGPQHRALKRAAAEAMRRHFGTQVASLEYEVRFPHIKRIADAVITLNDATRVAIEAQISPLTLEQLRQRTDSYLRDEIEVVWVFLEKDGGLRQGGLWDKCREWLLDEGHLVLTARATTVETNIPLQNLPE</sequence>
<dbReference type="Pfam" id="PF25164">
    <property type="entry name" value="CoiA_N"/>
    <property type="match status" value="1"/>
</dbReference>
<evidence type="ECO:0000259" key="2">
    <source>
        <dbReference type="Pfam" id="PF25164"/>
    </source>
</evidence>